<evidence type="ECO:0000313" key="1">
    <source>
        <dbReference type="EMBL" id="XFO73682.1"/>
    </source>
</evidence>
<evidence type="ECO:0000313" key="2">
    <source>
        <dbReference type="Proteomes" id="UP000216052"/>
    </source>
</evidence>
<dbReference type="RefSeq" id="WP_281241553.1">
    <property type="nucleotide sequence ID" value="NZ_CP155571.1"/>
</dbReference>
<keyword evidence="2" id="KW-1185">Reference proteome</keyword>
<gene>
    <name evidence="1" type="ORF">SPACI_037890</name>
</gene>
<organism evidence="1 2">
    <name type="scientific">Sporomusa acidovorans (strain ATCC 49682 / DSM 3132 / Mol)</name>
    <dbReference type="NCBI Taxonomy" id="1123286"/>
    <lineage>
        <taxon>Bacteria</taxon>
        <taxon>Bacillati</taxon>
        <taxon>Bacillota</taxon>
        <taxon>Negativicutes</taxon>
        <taxon>Selenomonadales</taxon>
        <taxon>Sporomusaceae</taxon>
        <taxon>Sporomusa</taxon>
    </lineage>
</organism>
<name>A0ABZ3J5L2_SPOA4</name>
<protein>
    <submittedName>
        <fullName evidence="1">Uncharacterized protein</fullName>
    </submittedName>
</protein>
<proteinExistence type="predicted"/>
<sequence>MELATENFIRIDFVMMPKRKHTYVRLAKNFIMPENEPVKNEAS</sequence>
<dbReference type="Proteomes" id="UP000216052">
    <property type="component" value="Chromosome"/>
</dbReference>
<accession>A0ABZ3J5L2</accession>
<dbReference type="EMBL" id="CP155571">
    <property type="protein sequence ID" value="XFO73682.1"/>
    <property type="molecule type" value="Genomic_DNA"/>
</dbReference>
<reference evidence="1" key="1">
    <citation type="submission" date="2024-05" db="EMBL/GenBank/DDBJ databases">
        <title>Isolation and characterization of Sporomusa carbonis sp. nov., a carboxydotrophic hydrogenogen in the genus of Sporomusa isolated from a charcoal burning pile.</title>
        <authorList>
            <person name="Boeer T."/>
            <person name="Rosenbaum F."/>
            <person name="Eysell L."/>
            <person name="Mueller V."/>
            <person name="Daniel R."/>
            <person name="Poehlein A."/>
        </authorList>
    </citation>
    <scope>NUCLEOTIDE SEQUENCE [LARGE SCALE GENOMIC DNA]</scope>
    <source>
        <strain evidence="1">DSM 3132</strain>
    </source>
</reference>